<keyword evidence="2" id="KW-1185">Reference proteome</keyword>
<reference evidence="1" key="1">
    <citation type="submission" date="2024-03" db="EMBL/GenBank/DDBJ databases">
        <title>Novel Streptomyces species of biotechnological and ecological value are a feature of Machair soil.</title>
        <authorList>
            <person name="Prole J.R."/>
            <person name="Goodfellow M."/>
            <person name="Allenby N."/>
            <person name="Ward A.C."/>
        </authorList>
    </citation>
    <scope>NUCLEOTIDE SEQUENCE</scope>
    <source>
        <strain evidence="1">MS2.AVA.5</strain>
    </source>
</reference>
<sequence length="295" mass="30061">MRLRNVLAAGAAAATVVPAALAAPAAATADPAARAAVSETAANQATPSNATANKATASKATASKATGSKATANKAAVGVTAVRAPGDEPTCGAVAAKSFPIDSRIHGGPPVHHPGGGFEQWSVDLANTTAEPCRNIHPVIVFAARDRGLTPPRVTLEFYDEDASRWRPASLETTAEDEVVGVLDDGAFAGFAVPARATVTVRVRFALTADTPPNQVTVNAAVVQRRGDDGDWVGESGDYRFAVMDDDGSGLSVTRDELATTGTGALARLGMALGTIVLGSAVVVLASRKLRTGRR</sequence>
<gene>
    <name evidence="1" type="ORF">WKI67_17645</name>
</gene>
<dbReference type="Proteomes" id="UP001377168">
    <property type="component" value="Unassembled WGS sequence"/>
</dbReference>
<dbReference type="EMBL" id="JBBKAJ010000022">
    <property type="protein sequence ID" value="MEJ8635207.1"/>
    <property type="molecule type" value="Genomic_DNA"/>
</dbReference>
<organism evidence="1 2">
    <name type="scientific">Streptomyces achmelvichensis</name>
    <dbReference type="NCBI Taxonomy" id="3134111"/>
    <lineage>
        <taxon>Bacteria</taxon>
        <taxon>Bacillati</taxon>
        <taxon>Actinomycetota</taxon>
        <taxon>Actinomycetes</taxon>
        <taxon>Kitasatosporales</taxon>
        <taxon>Streptomycetaceae</taxon>
        <taxon>Streptomyces</taxon>
    </lineage>
</organism>
<evidence type="ECO:0000313" key="2">
    <source>
        <dbReference type="Proteomes" id="UP001377168"/>
    </source>
</evidence>
<evidence type="ECO:0000313" key="1">
    <source>
        <dbReference type="EMBL" id="MEJ8635207.1"/>
    </source>
</evidence>
<comment type="caution">
    <text evidence="1">The sequence shown here is derived from an EMBL/GenBank/DDBJ whole genome shotgun (WGS) entry which is preliminary data.</text>
</comment>
<accession>A0ACC6PUZ0</accession>
<name>A0ACC6PUZ0_9ACTN</name>
<protein>
    <submittedName>
        <fullName evidence="1">Uncharacterized protein</fullName>
    </submittedName>
</protein>
<proteinExistence type="predicted"/>